<feature type="compositionally biased region" description="Low complexity" evidence="10">
    <location>
        <begin position="208"/>
        <end position="230"/>
    </location>
</feature>
<evidence type="ECO:0000259" key="12">
    <source>
        <dbReference type="PROSITE" id="PS51194"/>
    </source>
</evidence>
<dbReference type="PANTHER" id="PTHR45685">
    <property type="entry name" value="HELICASE SRCAP-RELATED"/>
    <property type="match status" value="1"/>
</dbReference>
<evidence type="ECO:0000256" key="8">
    <source>
        <dbReference type="ARBA" id="ARBA00023125"/>
    </source>
</evidence>
<gene>
    <name evidence="13" type="ORF">CCMP2556_LOCUS15761</name>
</gene>
<accession>A0ABP0KDT1</accession>
<comment type="subcellular location">
    <subcellularLocation>
        <location evidence="1">Nucleus</location>
    </subcellularLocation>
</comment>
<keyword evidence="7" id="KW-0156">Chromatin regulator</keyword>
<dbReference type="PROSITE" id="PS51192">
    <property type="entry name" value="HELICASE_ATP_BIND_1"/>
    <property type="match status" value="1"/>
</dbReference>
<evidence type="ECO:0000256" key="3">
    <source>
        <dbReference type="ARBA" id="ARBA00022741"/>
    </source>
</evidence>
<proteinExistence type="inferred from homology"/>
<dbReference type="InterPro" id="IPR050520">
    <property type="entry name" value="INO80/SWR1_helicase"/>
</dbReference>
<feature type="region of interest" description="Disordered" evidence="10">
    <location>
        <begin position="201"/>
        <end position="286"/>
    </location>
</feature>
<sequence length="1226" mass="139987">MAAMRWPMRCPWASSCARPAPSCKTPPPSARPSRSARLTRWACSCIAGRAWKRGLAGFLPAKTDMTDLWTARTGVAFGLEADAVCSLSTYLLVYLNVPLLEALACVNQASHFKDMGFLASSRARPWVRRRQRVEEEQRIAKAAAAKVAQEVAKFWRSCCRAAAYFEVQQRHKAKEKQHFDNIQALVSRSEAFSSEVTTQLFAQEEPGESGSDTSSDSGAGLSASPAPEALARAKKLRKPLTSSKADEVKEDSGNSKESENAAVAPARAASRERLEEEWTKSVEGPSENFDRRCMSKQITTKVPVLLLRHPIREYQHVGLHWLATLHDKNFNGILADEMGLGKTIMTIALLAHLAIEKEVWGPHLIVVPSSVLMNWVKELKKWTPGLKVCAYFGNAEERRWKRRGWGVSHADAFHICLVSYAVALQDVQPLKRQRWYYMILDEAQHIKNFRSQKWQQLMRFHTEHRLLLTGTPLQNNLTELWSLMHFLMPDMFQSYSDFKEFFSDRLQVALHEKRVDQDLVARLHKVLRPFMLRRLKSEVERQLPNKHEYVVRCPLSRRQQVLYEEFMQRRETQRVLKKGEYIGMMGVLMQLRKVCNHPELFEARGAVTPLVVPPLDVHLPSCVLLALWRSLAGRRPGEENFCSFLLPLLSLWRLELSLMQLCRKDLPLAEVIEVSLPAPKRRRVMPGSSPSGRRKHLSPQSQKFVDVSYLAHLAREERRREQREAAAVDVDQLLWMVSAGRPWIGSNGLQLLSPLAALRSPHRGRPFLWPEPRRPSTASRSHCWEGSVRAALENCIHRDLQRNFPSCLGRWAFRVPRVQVASLPAFPTELPSEAPPHVRLRLHLSRGQRPTMEQWHQSTGDACQALRSALGDPLTDALEAPLRCHLPEKQYLESDCGKLRALASMLHRFKERGDKCIIFTQFIKMLDVLENFVCHHRYIYVRLDGMVKVEMRQELVDRFNEDERIFLFICSTRAGGVGINLASANVVIFYDSDWNPAMDRQATDRAHRIGQTREVHIYRLISEHTVEENIWQRQLQKRELDHVVVDQGRFNMEKLKSLHQDSVSSAVWTAAEVRSLLDGTSVARRSSEEVEATEQCSDPLESAESMQKPEGEAAAAAEATSPKQHVKELRPSMTEFEQVLQRVEDAEDAQMAQAVSGELRTAEQLLKGEQQGETNKAPEKMEWLSLPRLVRWGIHRVRLLEVEEVLSQRRAQLGKSGKRKRMPNVA</sequence>
<evidence type="ECO:0000256" key="9">
    <source>
        <dbReference type="ARBA" id="ARBA00023242"/>
    </source>
</evidence>
<dbReference type="SUPFAM" id="SSF52540">
    <property type="entry name" value="P-loop containing nucleoside triphosphate hydrolases"/>
    <property type="match status" value="2"/>
</dbReference>
<dbReference type="Proteomes" id="UP001642484">
    <property type="component" value="Unassembled WGS sequence"/>
</dbReference>
<dbReference type="Gene3D" id="3.40.50.10810">
    <property type="entry name" value="Tandem AAA-ATPase domain"/>
    <property type="match status" value="1"/>
</dbReference>
<evidence type="ECO:0000256" key="2">
    <source>
        <dbReference type="ARBA" id="ARBA00009220"/>
    </source>
</evidence>
<keyword evidence="3" id="KW-0547">Nucleotide-binding</keyword>
<dbReference type="Gene3D" id="1.20.120.850">
    <property type="entry name" value="SWI2/SNF2 ATPases, N-terminal domain"/>
    <property type="match status" value="1"/>
</dbReference>
<keyword evidence="9" id="KW-0539">Nucleus</keyword>
<feature type="compositionally biased region" description="Basic and acidic residues" evidence="10">
    <location>
        <begin position="269"/>
        <end position="280"/>
    </location>
</feature>
<evidence type="ECO:0000313" key="13">
    <source>
        <dbReference type="EMBL" id="CAK9024786.1"/>
    </source>
</evidence>
<dbReference type="Pfam" id="PF00271">
    <property type="entry name" value="Helicase_C"/>
    <property type="match status" value="1"/>
</dbReference>
<dbReference type="InterPro" id="IPR038718">
    <property type="entry name" value="SNF2-like_sf"/>
</dbReference>
<organism evidence="13 14">
    <name type="scientific">Durusdinium trenchii</name>
    <dbReference type="NCBI Taxonomy" id="1381693"/>
    <lineage>
        <taxon>Eukaryota</taxon>
        <taxon>Sar</taxon>
        <taxon>Alveolata</taxon>
        <taxon>Dinophyceae</taxon>
        <taxon>Suessiales</taxon>
        <taxon>Symbiodiniaceae</taxon>
        <taxon>Durusdinium</taxon>
    </lineage>
</organism>
<evidence type="ECO:0000256" key="5">
    <source>
        <dbReference type="ARBA" id="ARBA00022806"/>
    </source>
</evidence>
<feature type="region of interest" description="Disordered" evidence="10">
    <location>
        <begin position="1085"/>
        <end position="1125"/>
    </location>
</feature>
<dbReference type="InterPro" id="IPR027417">
    <property type="entry name" value="P-loop_NTPase"/>
</dbReference>
<keyword evidence="14" id="KW-1185">Reference proteome</keyword>
<comment type="similarity">
    <text evidence="2">Belongs to the SNF2/RAD54 helicase family. SWR1 subfamily.</text>
</comment>
<dbReference type="SMART" id="SM00490">
    <property type="entry name" value="HELICc"/>
    <property type="match status" value="1"/>
</dbReference>
<keyword evidence="4" id="KW-0378">Hydrolase</keyword>
<dbReference type="Pfam" id="PF00176">
    <property type="entry name" value="SNF2-rel_dom"/>
    <property type="match status" value="1"/>
</dbReference>
<feature type="compositionally biased region" description="Basic and acidic residues" evidence="10">
    <location>
        <begin position="244"/>
        <end position="259"/>
    </location>
</feature>
<evidence type="ECO:0000256" key="1">
    <source>
        <dbReference type="ARBA" id="ARBA00004123"/>
    </source>
</evidence>
<dbReference type="EMBL" id="CAXAMN010008335">
    <property type="protein sequence ID" value="CAK9024786.1"/>
    <property type="molecule type" value="Genomic_DNA"/>
</dbReference>
<reference evidence="13 14" key="1">
    <citation type="submission" date="2024-02" db="EMBL/GenBank/DDBJ databases">
        <authorList>
            <person name="Chen Y."/>
            <person name="Shah S."/>
            <person name="Dougan E. K."/>
            <person name="Thang M."/>
            <person name="Chan C."/>
        </authorList>
    </citation>
    <scope>NUCLEOTIDE SEQUENCE [LARGE SCALE GENOMIC DNA]</scope>
</reference>
<evidence type="ECO:0000259" key="11">
    <source>
        <dbReference type="PROSITE" id="PS51192"/>
    </source>
</evidence>
<dbReference type="InterPro" id="IPR000330">
    <property type="entry name" value="SNF2_N"/>
</dbReference>
<dbReference type="PROSITE" id="PS51194">
    <property type="entry name" value="HELICASE_CTER"/>
    <property type="match status" value="1"/>
</dbReference>
<protein>
    <submittedName>
        <fullName evidence="13">Uncharacterized protein</fullName>
    </submittedName>
</protein>
<dbReference type="PANTHER" id="PTHR45685:SF1">
    <property type="entry name" value="HELICASE SRCAP"/>
    <property type="match status" value="1"/>
</dbReference>
<evidence type="ECO:0000313" key="14">
    <source>
        <dbReference type="Proteomes" id="UP001642484"/>
    </source>
</evidence>
<comment type="caution">
    <text evidence="13">The sequence shown here is derived from an EMBL/GenBank/DDBJ whole genome shotgun (WGS) entry which is preliminary data.</text>
</comment>
<dbReference type="InterPro" id="IPR014001">
    <property type="entry name" value="Helicase_ATP-bd"/>
</dbReference>
<evidence type="ECO:0000256" key="10">
    <source>
        <dbReference type="SAM" id="MobiDB-lite"/>
    </source>
</evidence>
<keyword evidence="8" id="KW-0238">DNA-binding</keyword>
<feature type="domain" description="Helicase ATP-binding" evidence="11">
    <location>
        <begin position="323"/>
        <end position="490"/>
    </location>
</feature>
<evidence type="ECO:0000256" key="4">
    <source>
        <dbReference type="ARBA" id="ARBA00022801"/>
    </source>
</evidence>
<keyword evidence="6" id="KW-0067">ATP-binding</keyword>
<dbReference type="InterPro" id="IPR049730">
    <property type="entry name" value="SNF2/RAD54-like_C"/>
</dbReference>
<keyword evidence="5" id="KW-0347">Helicase</keyword>
<dbReference type="SMART" id="SM00487">
    <property type="entry name" value="DEXDc"/>
    <property type="match status" value="1"/>
</dbReference>
<dbReference type="Gene3D" id="3.40.50.300">
    <property type="entry name" value="P-loop containing nucleotide triphosphate hydrolases"/>
    <property type="match status" value="1"/>
</dbReference>
<evidence type="ECO:0000256" key="6">
    <source>
        <dbReference type="ARBA" id="ARBA00022840"/>
    </source>
</evidence>
<name>A0ABP0KDT1_9DINO</name>
<dbReference type="CDD" id="cd18793">
    <property type="entry name" value="SF2_C_SNF"/>
    <property type="match status" value="1"/>
</dbReference>
<dbReference type="InterPro" id="IPR001650">
    <property type="entry name" value="Helicase_C-like"/>
</dbReference>
<feature type="domain" description="Helicase C-terminal" evidence="12">
    <location>
        <begin position="901"/>
        <end position="1056"/>
    </location>
</feature>
<evidence type="ECO:0000256" key="7">
    <source>
        <dbReference type="ARBA" id="ARBA00022853"/>
    </source>
</evidence>